<dbReference type="Proteomes" id="UP000324091">
    <property type="component" value="Chromosome 1"/>
</dbReference>
<accession>A0A5C6PPJ7</accession>
<evidence type="ECO:0000256" key="1">
    <source>
        <dbReference type="SAM" id="MobiDB-lite"/>
    </source>
</evidence>
<keyword evidence="3" id="KW-1185">Reference proteome</keyword>
<protein>
    <submittedName>
        <fullName evidence="2">Uncharacterized protein</fullName>
    </submittedName>
</protein>
<organism evidence="2 3">
    <name type="scientific">Takifugu flavidus</name>
    <name type="common">sansaifugu</name>
    <dbReference type="NCBI Taxonomy" id="433684"/>
    <lineage>
        <taxon>Eukaryota</taxon>
        <taxon>Metazoa</taxon>
        <taxon>Chordata</taxon>
        <taxon>Craniata</taxon>
        <taxon>Vertebrata</taxon>
        <taxon>Euteleostomi</taxon>
        <taxon>Actinopterygii</taxon>
        <taxon>Neopterygii</taxon>
        <taxon>Teleostei</taxon>
        <taxon>Neoteleostei</taxon>
        <taxon>Acanthomorphata</taxon>
        <taxon>Eupercaria</taxon>
        <taxon>Tetraodontiformes</taxon>
        <taxon>Tetradontoidea</taxon>
        <taxon>Tetraodontidae</taxon>
        <taxon>Takifugu</taxon>
    </lineage>
</organism>
<dbReference type="EMBL" id="RHFK02000001">
    <property type="protein sequence ID" value="TWW81413.1"/>
    <property type="molecule type" value="Genomic_DNA"/>
</dbReference>
<gene>
    <name evidence="2" type="ORF">D4764_01G0012280</name>
</gene>
<name>A0A5C6PPJ7_9TELE</name>
<evidence type="ECO:0000313" key="3">
    <source>
        <dbReference type="Proteomes" id="UP000324091"/>
    </source>
</evidence>
<comment type="caution">
    <text evidence="2">The sequence shown here is derived from an EMBL/GenBank/DDBJ whole genome shotgun (WGS) entry which is preliminary data.</text>
</comment>
<dbReference type="AlphaFoldDB" id="A0A5C6PPJ7"/>
<evidence type="ECO:0000313" key="2">
    <source>
        <dbReference type="EMBL" id="TWW81413.1"/>
    </source>
</evidence>
<feature type="region of interest" description="Disordered" evidence="1">
    <location>
        <begin position="42"/>
        <end position="88"/>
    </location>
</feature>
<sequence length="103" mass="10745">MRAAAGSVLPECLPVFSRNWLDCRATPRHATPHRQHTIICIGTSADPHGAGSDSSDTGINKKQLTRISSSSRGGDSEATEGPDAVISAPAATYNHIASALPRP</sequence>
<proteinExistence type="predicted"/>
<reference evidence="2 3" key="1">
    <citation type="submission" date="2019-04" db="EMBL/GenBank/DDBJ databases">
        <title>Chromosome genome assembly for Takifugu flavidus.</title>
        <authorList>
            <person name="Xiao S."/>
        </authorList>
    </citation>
    <scope>NUCLEOTIDE SEQUENCE [LARGE SCALE GENOMIC DNA]</scope>
    <source>
        <strain evidence="2">HTHZ2018</strain>
        <tissue evidence="2">Muscle</tissue>
    </source>
</reference>
<feature type="compositionally biased region" description="Polar residues" evidence="1">
    <location>
        <begin position="52"/>
        <end position="73"/>
    </location>
</feature>